<dbReference type="RefSeq" id="WP_146148136.1">
    <property type="nucleotide sequence ID" value="NZ_PVTJ01000006.1"/>
</dbReference>
<organism evidence="2 3">
    <name type="scientific">Glycomyces artemisiae</name>
    <dbReference type="NCBI Taxonomy" id="1076443"/>
    <lineage>
        <taxon>Bacteria</taxon>
        <taxon>Bacillati</taxon>
        <taxon>Actinomycetota</taxon>
        <taxon>Actinomycetes</taxon>
        <taxon>Glycomycetales</taxon>
        <taxon>Glycomycetaceae</taxon>
        <taxon>Glycomyces</taxon>
    </lineage>
</organism>
<evidence type="ECO:0008006" key="4">
    <source>
        <dbReference type="Google" id="ProtNLM"/>
    </source>
</evidence>
<dbReference type="EMBL" id="PVTJ01000006">
    <property type="protein sequence ID" value="PRY57841.1"/>
    <property type="molecule type" value="Genomic_DNA"/>
</dbReference>
<feature type="signal peptide" evidence="1">
    <location>
        <begin position="1"/>
        <end position="39"/>
    </location>
</feature>
<dbReference type="GO" id="GO:0005737">
    <property type="term" value="C:cytoplasm"/>
    <property type="evidence" value="ECO:0007669"/>
    <property type="project" value="InterPro"/>
</dbReference>
<dbReference type="OrthoDB" id="4247493at2"/>
<evidence type="ECO:0000313" key="3">
    <source>
        <dbReference type="Proteomes" id="UP000238176"/>
    </source>
</evidence>
<proteinExistence type="predicted"/>
<dbReference type="GO" id="GO:0051082">
    <property type="term" value="F:unfolded protein binding"/>
    <property type="evidence" value="ECO:0007669"/>
    <property type="project" value="InterPro"/>
</dbReference>
<gene>
    <name evidence="2" type="ORF">B0I28_106263</name>
</gene>
<dbReference type="GO" id="GO:0006457">
    <property type="term" value="P:protein folding"/>
    <property type="evidence" value="ECO:0007669"/>
    <property type="project" value="InterPro"/>
</dbReference>
<dbReference type="SUPFAM" id="SSF64397">
    <property type="entry name" value="Hsp33 domain"/>
    <property type="match status" value="1"/>
</dbReference>
<keyword evidence="3" id="KW-1185">Reference proteome</keyword>
<dbReference type="InterPro" id="IPR016153">
    <property type="entry name" value="Heat_shock_Hsp33_N"/>
</dbReference>
<evidence type="ECO:0000256" key="1">
    <source>
        <dbReference type="SAM" id="SignalP"/>
    </source>
</evidence>
<dbReference type="Proteomes" id="UP000238176">
    <property type="component" value="Unassembled WGS sequence"/>
</dbReference>
<protein>
    <recommendedName>
        <fullName evidence="4">Secreted protein</fullName>
    </recommendedName>
</protein>
<feature type="chain" id="PRO_5015643594" description="Secreted protein" evidence="1">
    <location>
        <begin position="40"/>
        <end position="162"/>
    </location>
</feature>
<name>A0A2T0UIR8_9ACTN</name>
<accession>A0A2T0UIR8</accession>
<sequence length="162" mass="18044">MTNSSNRLRRKLNRTALHLTALLAAVLAAVFAVPSAAMAEANYFQDCELERVACVYGTKVAGPIGECMTANAAHGSTQVCIQYDGDYVYVRDGDKDGYGATALVYTEFGSINHRWCANAEGYGTWVRCNFDWREDGDHAVAGGYLIQYYEEVMMQLWWWSGK</sequence>
<keyword evidence="1" id="KW-0732">Signal</keyword>
<dbReference type="AlphaFoldDB" id="A0A2T0UIR8"/>
<comment type="caution">
    <text evidence="2">The sequence shown here is derived from an EMBL/GenBank/DDBJ whole genome shotgun (WGS) entry which is preliminary data.</text>
</comment>
<reference evidence="2 3" key="1">
    <citation type="submission" date="2018-03" db="EMBL/GenBank/DDBJ databases">
        <title>Genomic Encyclopedia of Type Strains, Phase III (KMG-III): the genomes of soil and plant-associated and newly described type strains.</title>
        <authorList>
            <person name="Whitman W."/>
        </authorList>
    </citation>
    <scope>NUCLEOTIDE SEQUENCE [LARGE SCALE GENOMIC DNA]</scope>
    <source>
        <strain evidence="2 3">CGMCC 4.7067</strain>
    </source>
</reference>
<evidence type="ECO:0000313" key="2">
    <source>
        <dbReference type="EMBL" id="PRY57841.1"/>
    </source>
</evidence>